<keyword evidence="6" id="KW-1185">Reference proteome</keyword>
<dbReference type="GO" id="GO:0016757">
    <property type="term" value="F:glycosyltransferase activity"/>
    <property type="evidence" value="ECO:0007669"/>
    <property type="project" value="UniProtKB-KW"/>
</dbReference>
<reference evidence="5 6" key="1">
    <citation type="submission" date="2018-03" db="EMBL/GenBank/DDBJ databases">
        <title>Genomic Encyclopedia of Type Strains, Phase III (KMG-III): the genomes of soil and plant-associated and newly described type strains.</title>
        <authorList>
            <person name="Whitman W."/>
        </authorList>
    </citation>
    <scope>NUCLEOTIDE SEQUENCE [LARGE SCALE GENOMIC DNA]</scope>
    <source>
        <strain evidence="5 6">CGMCC 1.12700</strain>
    </source>
</reference>
<dbReference type="EMBL" id="PYGD01000007">
    <property type="protein sequence ID" value="PSK90653.1"/>
    <property type="molecule type" value="Genomic_DNA"/>
</dbReference>
<dbReference type="OrthoDB" id="1143197at2"/>
<dbReference type="InterPro" id="IPR001173">
    <property type="entry name" value="Glyco_trans_2-like"/>
</dbReference>
<organism evidence="5 6">
    <name type="scientific">Taibaiella chishuiensis</name>
    <dbReference type="NCBI Taxonomy" id="1434707"/>
    <lineage>
        <taxon>Bacteria</taxon>
        <taxon>Pseudomonadati</taxon>
        <taxon>Bacteroidota</taxon>
        <taxon>Chitinophagia</taxon>
        <taxon>Chitinophagales</taxon>
        <taxon>Chitinophagaceae</taxon>
        <taxon>Taibaiella</taxon>
    </lineage>
</organism>
<dbReference type="Pfam" id="PF00535">
    <property type="entry name" value="Glycos_transf_2"/>
    <property type="match status" value="1"/>
</dbReference>
<proteinExistence type="inferred from homology"/>
<evidence type="ECO:0000256" key="1">
    <source>
        <dbReference type="ARBA" id="ARBA00006739"/>
    </source>
</evidence>
<dbReference type="PANTHER" id="PTHR43179">
    <property type="entry name" value="RHAMNOSYLTRANSFERASE WBBL"/>
    <property type="match status" value="1"/>
</dbReference>
<comment type="caution">
    <text evidence="5">The sequence shown here is derived from an EMBL/GenBank/DDBJ whole genome shotgun (WGS) entry which is preliminary data.</text>
</comment>
<sequence length="306" mass="35082">MAPTLSILIITYNRPEDTLALLQNLATQEALQQHVLEILLLNNASTVPYDIVTAFIQKRSDLPINYIDHDENLGVARGRNFLVQKAKAPYLLVLDDDVEFASNDAIVKAAAIFDKPHFKEHNTAIVTLNIFYFDTRARQRTAFPHKQMEALQDKPWFLTYYFTGAAHMMHRALFDKTGLYPEDFFYGMEEYDLSYRAIDAGYTLAYDNSVVVLHKESATGRVTNKQKLAMMWLNKSKVAWRYLPKKYFYSTVAMWALQYLKKTGFDLGGFFGTLKKISGVPANNKRSAISGGSLDYLRKVKARLWF</sequence>
<evidence type="ECO:0000313" key="5">
    <source>
        <dbReference type="EMBL" id="PSK90653.1"/>
    </source>
</evidence>
<dbReference type="PANTHER" id="PTHR43179:SF12">
    <property type="entry name" value="GALACTOFURANOSYLTRANSFERASE GLFT2"/>
    <property type="match status" value="1"/>
</dbReference>
<dbReference type="SUPFAM" id="SSF53448">
    <property type="entry name" value="Nucleotide-diphospho-sugar transferases"/>
    <property type="match status" value="1"/>
</dbReference>
<dbReference type="Gene3D" id="3.90.550.10">
    <property type="entry name" value="Spore Coat Polysaccharide Biosynthesis Protein SpsA, Chain A"/>
    <property type="match status" value="1"/>
</dbReference>
<name>A0A2P8D099_9BACT</name>
<evidence type="ECO:0000259" key="4">
    <source>
        <dbReference type="Pfam" id="PF00535"/>
    </source>
</evidence>
<evidence type="ECO:0000313" key="6">
    <source>
        <dbReference type="Proteomes" id="UP000240572"/>
    </source>
</evidence>
<dbReference type="RefSeq" id="WP_106523936.1">
    <property type="nucleotide sequence ID" value="NZ_PYGD01000007.1"/>
</dbReference>
<evidence type="ECO:0000256" key="3">
    <source>
        <dbReference type="ARBA" id="ARBA00022679"/>
    </source>
</evidence>
<keyword evidence="3 5" id="KW-0808">Transferase</keyword>
<dbReference type="InterPro" id="IPR029044">
    <property type="entry name" value="Nucleotide-diphossugar_trans"/>
</dbReference>
<protein>
    <submittedName>
        <fullName evidence="5">GT2 family glycosyltransferase</fullName>
    </submittedName>
</protein>
<dbReference type="Proteomes" id="UP000240572">
    <property type="component" value="Unassembled WGS sequence"/>
</dbReference>
<evidence type="ECO:0000256" key="2">
    <source>
        <dbReference type="ARBA" id="ARBA00022676"/>
    </source>
</evidence>
<feature type="domain" description="Glycosyltransferase 2-like" evidence="4">
    <location>
        <begin position="6"/>
        <end position="176"/>
    </location>
</feature>
<gene>
    <name evidence="5" type="ORF">B0I18_10763</name>
</gene>
<comment type="similarity">
    <text evidence="1">Belongs to the glycosyltransferase 2 family.</text>
</comment>
<keyword evidence="2" id="KW-0328">Glycosyltransferase</keyword>
<accession>A0A2P8D099</accession>
<dbReference type="AlphaFoldDB" id="A0A2P8D099"/>